<evidence type="ECO:0000256" key="1">
    <source>
        <dbReference type="SAM" id="MobiDB-lite"/>
    </source>
</evidence>
<accession>A0A139AP76</accession>
<sequence>MHALCISRHRHRRRPRTHSCHERLAPSAQTRPRFARPDRNLVGMSALEVEKKRATLTSTFAQCAVVTATDMHSTIPTG</sequence>
<reference evidence="2 3" key="1">
    <citation type="journal article" date="2015" name="Genome Biol. Evol.">
        <title>Phylogenomic analyses indicate that early fungi evolved digesting cell walls of algal ancestors of land plants.</title>
        <authorList>
            <person name="Chang Y."/>
            <person name="Wang S."/>
            <person name="Sekimoto S."/>
            <person name="Aerts A.L."/>
            <person name="Choi C."/>
            <person name="Clum A."/>
            <person name="LaButti K.M."/>
            <person name="Lindquist E.A."/>
            <person name="Yee Ngan C."/>
            <person name="Ohm R.A."/>
            <person name="Salamov A.A."/>
            <person name="Grigoriev I.V."/>
            <person name="Spatafora J.W."/>
            <person name="Berbee M.L."/>
        </authorList>
    </citation>
    <scope>NUCLEOTIDE SEQUENCE [LARGE SCALE GENOMIC DNA]</scope>
    <source>
        <strain evidence="2 3">JEL478</strain>
    </source>
</reference>
<feature type="compositionally biased region" description="Basic residues" evidence="1">
    <location>
        <begin position="7"/>
        <end position="18"/>
    </location>
</feature>
<name>A0A139AP76_GONPJ</name>
<gene>
    <name evidence="2" type="ORF">M427DRAFT_53713</name>
</gene>
<dbReference type="AlphaFoldDB" id="A0A139AP76"/>
<evidence type="ECO:0000313" key="2">
    <source>
        <dbReference type="EMBL" id="KXS18313.1"/>
    </source>
</evidence>
<protein>
    <submittedName>
        <fullName evidence="2">Uncharacterized protein</fullName>
    </submittedName>
</protein>
<proteinExistence type="predicted"/>
<evidence type="ECO:0000313" key="3">
    <source>
        <dbReference type="Proteomes" id="UP000070544"/>
    </source>
</evidence>
<dbReference type="EMBL" id="KQ965742">
    <property type="protein sequence ID" value="KXS18313.1"/>
    <property type="molecule type" value="Genomic_DNA"/>
</dbReference>
<feature type="region of interest" description="Disordered" evidence="1">
    <location>
        <begin position="1"/>
        <end position="33"/>
    </location>
</feature>
<keyword evidence="3" id="KW-1185">Reference proteome</keyword>
<organism evidence="2 3">
    <name type="scientific">Gonapodya prolifera (strain JEL478)</name>
    <name type="common">Monoblepharis prolifera</name>
    <dbReference type="NCBI Taxonomy" id="1344416"/>
    <lineage>
        <taxon>Eukaryota</taxon>
        <taxon>Fungi</taxon>
        <taxon>Fungi incertae sedis</taxon>
        <taxon>Chytridiomycota</taxon>
        <taxon>Chytridiomycota incertae sedis</taxon>
        <taxon>Monoblepharidomycetes</taxon>
        <taxon>Monoblepharidales</taxon>
        <taxon>Gonapodyaceae</taxon>
        <taxon>Gonapodya</taxon>
    </lineage>
</organism>
<dbReference type="Proteomes" id="UP000070544">
    <property type="component" value="Unassembled WGS sequence"/>
</dbReference>